<dbReference type="InterPro" id="IPR001268">
    <property type="entry name" value="NADH_UbQ_OxRdtase_30kDa_su"/>
</dbReference>
<dbReference type="InterPro" id="IPR037232">
    <property type="entry name" value="NADH_quin_OxRdtase_su_C/D-like"/>
</dbReference>
<protein>
    <submittedName>
        <fullName evidence="3">NADH-quinone oxidoreductase subunit C</fullName>
    </submittedName>
</protein>
<name>A0ABS1BWX0_9BACT</name>
<organism evidence="3 4">
    <name type="scientific">Adhaeribacter terrigena</name>
    <dbReference type="NCBI Taxonomy" id="2793070"/>
    <lineage>
        <taxon>Bacteria</taxon>
        <taxon>Pseudomonadati</taxon>
        <taxon>Bacteroidota</taxon>
        <taxon>Cytophagia</taxon>
        <taxon>Cytophagales</taxon>
        <taxon>Hymenobacteraceae</taxon>
        <taxon>Adhaeribacter</taxon>
    </lineage>
</organism>
<dbReference type="PANTHER" id="PTHR10884">
    <property type="entry name" value="NADH DEHYDROGENASE UBIQUINONE IRON-SULFUR PROTEIN 3"/>
    <property type="match status" value="1"/>
</dbReference>
<feature type="domain" description="NADH:ubiquinone oxidoreductase 30kDa subunit" evidence="2">
    <location>
        <begin position="34"/>
        <end position="156"/>
    </location>
</feature>
<keyword evidence="4" id="KW-1185">Reference proteome</keyword>
<evidence type="ECO:0000259" key="2">
    <source>
        <dbReference type="Pfam" id="PF00329"/>
    </source>
</evidence>
<comment type="caution">
    <text evidence="3">The sequence shown here is derived from an EMBL/GenBank/DDBJ whole genome shotgun (WGS) entry which is preliminary data.</text>
</comment>
<dbReference type="EMBL" id="JAEHFX010000001">
    <property type="protein sequence ID" value="MBK0401635.1"/>
    <property type="molecule type" value="Genomic_DNA"/>
</dbReference>
<dbReference type="Gene3D" id="3.30.460.80">
    <property type="entry name" value="NADH:ubiquinone oxidoreductase, 30kDa subunit"/>
    <property type="match status" value="1"/>
</dbReference>
<reference evidence="3 4" key="1">
    <citation type="submission" date="2020-12" db="EMBL/GenBank/DDBJ databases">
        <title>Bacterial novel species Adhaeribacter sp. BT258 isolated from soil.</title>
        <authorList>
            <person name="Jung H.-Y."/>
        </authorList>
    </citation>
    <scope>NUCLEOTIDE SEQUENCE [LARGE SCALE GENOMIC DNA]</scope>
    <source>
        <strain evidence="3 4">BT258</strain>
    </source>
</reference>
<dbReference type="Proteomes" id="UP000644147">
    <property type="component" value="Unassembled WGS sequence"/>
</dbReference>
<dbReference type="SUPFAM" id="SSF143243">
    <property type="entry name" value="Nqo5-like"/>
    <property type="match status" value="1"/>
</dbReference>
<evidence type="ECO:0000256" key="1">
    <source>
        <dbReference type="ARBA" id="ARBA00007569"/>
    </source>
</evidence>
<comment type="similarity">
    <text evidence="1">Belongs to the complex I 30 kDa subunit family.</text>
</comment>
<proteinExistence type="inferred from homology"/>
<dbReference type="Pfam" id="PF00329">
    <property type="entry name" value="Complex1_30kDa"/>
    <property type="match status" value="1"/>
</dbReference>
<sequence>MAELTNQAVLERLTQKFGEQTFTDIGEPYGLLTVTTTREQIIPILEFLHADEFLQMNFLTTMCGIHYPSSKDQELGMIYHVHSLVHNVRLRIKIFFPIADPVVPTATKLYATANWMEREAFDFYGIKFEGHPNLIRILNVEDMDYHPMLKHYPLEDGTREDKVDLFFGR</sequence>
<accession>A0ABS1BWX0</accession>
<gene>
    <name evidence="3" type="ORF">I5M27_01480</name>
</gene>
<evidence type="ECO:0000313" key="3">
    <source>
        <dbReference type="EMBL" id="MBK0401635.1"/>
    </source>
</evidence>
<dbReference type="PANTHER" id="PTHR10884:SF14">
    <property type="entry name" value="NADH DEHYDROGENASE [UBIQUINONE] IRON-SULFUR PROTEIN 3, MITOCHONDRIAL"/>
    <property type="match status" value="1"/>
</dbReference>
<dbReference type="RefSeq" id="WP_200504259.1">
    <property type="nucleotide sequence ID" value="NZ_JAEHFX010000001.1"/>
</dbReference>
<evidence type="ECO:0000313" key="4">
    <source>
        <dbReference type="Proteomes" id="UP000644147"/>
    </source>
</evidence>